<keyword evidence="7 8" id="KW-0132">Cell division</keyword>
<keyword evidence="7 8" id="KW-0131">Cell cycle</keyword>
<dbReference type="InterPro" id="IPR036615">
    <property type="entry name" value="Mur_ligase_C_dom_sf"/>
</dbReference>
<dbReference type="HAMAP" id="MF_00639">
    <property type="entry name" value="MurD"/>
    <property type="match status" value="1"/>
</dbReference>
<dbReference type="UniPathway" id="UPA00219"/>
<evidence type="ECO:0000256" key="1">
    <source>
        <dbReference type="ARBA" id="ARBA00004496"/>
    </source>
</evidence>
<name>A0A1F6DC91_9BACT</name>
<dbReference type="PANTHER" id="PTHR43692:SF1">
    <property type="entry name" value="UDP-N-ACETYLMURAMOYLALANINE--D-GLUTAMATE LIGASE"/>
    <property type="match status" value="1"/>
</dbReference>
<evidence type="ECO:0000256" key="7">
    <source>
        <dbReference type="HAMAP-Rule" id="MF_00639"/>
    </source>
</evidence>
<evidence type="ECO:0000256" key="3">
    <source>
        <dbReference type="ARBA" id="ARBA00022490"/>
    </source>
</evidence>
<dbReference type="Gene3D" id="3.40.1190.10">
    <property type="entry name" value="Mur-like, catalytic domain"/>
    <property type="match status" value="2"/>
</dbReference>
<dbReference type="Pfam" id="PF08245">
    <property type="entry name" value="Mur_ligase_M"/>
    <property type="match status" value="1"/>
</dbReference>
<gene>
    <name evidence="7" type="primary">murD</name>
    <name evidence="11" type="ORF">A2765_06560</name>
</gene>
<feature type="binding site" evidence="7">
    <location>
        <begin position="126"/>
        <end position="132"/>
    </location>
    <ligand>
        <name>ATP</name>
        <dbReference type="ChEBI" id="CHEBI:30616"/>
    </ligand>
</feature>
<evidence type="ECO:0000256" key="8">
    <source>
        <dbReference type="RuleBase" id="RU003664"/>
    </source>
</evidence>
<dbReference type="GO" id="GO:0008764">
    <property type="term" value="F:UDP-N-acetylmuramoylalanine-D-glutamate ligase activity"/>
    <property type="evidence" value="ECO:0007669"/>
    <property type="project" value="UniProtKB-UniRule"/>
</dbReference>
<dbReference type="GO" id="GO:0008360">
    <property type="term" value="P:regulation of cell shape"/>
    <property type="evidence" value="ECO:0007669"/>
    <property type="project" value="UniProtKB-KW"/>
</dbReference>
<dbReference type="GO" id="GO:0005737">
    <property type="term" value="C:cytoplasm"/>
    <property type="evidence" value="ECO:0007669"/>
    <property type="project" value="UniProtKB-SubCell"/>
</dbReference>
<dbReference type="SUPFAM" id="SSF51984">
    <property type="entry name" value="MurCD N-terminal domain"/>
    <property type="match status" value="1"/>
</dbReference>
<dbReference type="EC" id="6.3.2.9" evidence="7 8"/>
<proteinExistence type="inferred from homology"/>
<dbReference type="Gene3D" id="3.90.190.20">
    <property type="entry name" value="Mur ligase, C-terminal domain"/>
    <property type="match status" value="1"/>
</dbReference>
<dbReference type="InterPro" id="IPR004101">
    <property type="entry name" value="Mur_ligase_C"/>
</dbReference>
<feature type="domain" description="Mur ligase central" evidence="10">
    <location>
        <begin position="124"/>
        <end position="232"/>
    </location>
</feature>
<evidence type="ECO:0000256" key="5">
    <source>
        <dbReference type="ARBA" id="ARBA00022741"/>
    </source>
</evidence>
<dbReference type="PANTHER" id="PTHR43692">
    <property type="entry name" value="UDP-N-ACETYLMURAMOYLALANINE--D-GLUTAMATE LIGASE"/>
    <property type="match status" value="1"/>
</dbReference>
<comment type="catalytic activity">
    <reaction evidence="7 8">
        <text>UDP-N-acetyl-alpha-D-muramoyl-L-alanine + D-glutamate + ATP = UDP-N-acetyl-alpha-D-muramoyl-L-alanyl-D-glutamate + ADP + phosphate + H(+)</text>
        <dbReference type="Rhea" id="RHEA:16429"/>
        <dbReference type="ChEBI" id="CHEBI:15378"/>
        <dbReference type="ChEBI" id="CHEBI:29986"/>
        <dbReference type="ChEBI" id="CHEBI:30616"/>
        <dbReference type="ChEBI" id="CHEBI:43474"/>
        <dbReference type="ChEBI" id="CHEBI:83898"/>
        <dbReference type="ChEBI" id="CHEBI:83900"/>
        <dbReference type="ChEBI" id="CHEBI:456216"/>
        <dbReference type="EC" id="6.3.2.9"/>
    </reaction>
</comment>
<evidence type="ECO:0000259" key="9">
    <source>
        <dbReference type="Pfam" id="PF02875"/>
    </source>
</evidence>
<comment type="pathway">
    <text evidence="2 7 8">Cell wall biogenesis; peptidoglycan biosynthesis.</text>
</comment>
<keyword evidence="7 8" id="KW-0573">Peptidoglycan synthesis</keyword>
<sequence>MAPYEPFFKNKRVTVLGLGLLGRSVGDAGFLARMGARVTMTDTKSEEELKESVERLKEYPDITFHLGGHHSADFTDANMVIKAAGVRLDSSEIAVARSAGVPVYMSTALFAKFAAEMGVVIIGVTGTRGKSTVAHMIHHVLVSAGKRAHLGGNIRGVSTLAMLPEMRGGDIAVLELDSWQLQGFGDLAISPHIAVMTNLMPDHLNYYPDMEAYFNDKANIFIHQKEGDHLFVGASVSHRIHDARPPVAARTPMPLREDWQLKVPGEHNRENAALAACALHALGLSEDEIRSSLESFAGVEGRLQLVRDWKGVKIYNDNNATTPDATIAALQALFTDVKNIILIMGGADKGLDTSKLVKEIRKTCKSVALLKGTGTELVSRELDAEVYASLEEAVGAALETAIEGDVILFSPAFASFGLFKNEYDRNDQFLLITRKIL</sequence>
<dbReference type="Gene3D" id="3.40.50.720">
    <property type="entry name" value="NAD(P)-binding Rossmann-like Domain"/>
    <property type="match status" value="1"/>
</dbReference>
<dbReference type="GO" id="GO:0071555">
    <property type="term" value="P:cell wall organization"/>
    <property type="evidence" value="ECO:0007669"/>
    <property type="project" value="UniProtKB-KW"/>
</dbReference>
<evidence type="ECO:0000256" key="2">
    <source>
        <dbReference type="ARBA" id="ARBA00004752"/>
    </source>
</evidence>
<evidence type="ECO:0000256" key="4">
    <source>
        <dbReference type="ARBA" id="ARBA00022598"/>
    </source>
</evidence>
<dbReference type="SUPFAM" id="SSF53623">
    <property type="entry name" value="MurD-like peptide ligases, catalytic domain"/>
    <property type="match status" value="1"/>
</dbReference>
<keyword evidence="4 7" id="KW-0436">Ligase</keyword>
<comment type="function">
    <text evidence="7 8">Cell wall formation. Catalyzes the addition of glutamate to the nucleotide precursor UDP-N-acetylmuramoyl-L-alanine (UMA).</text>
</comment>
<evidence type="ECO:0000313" key="12">
    <source>
        <dbReference type="Proteomes" id="UP000176377"/>
    </source>
</evidence>
<dbReference type="SUPFAM" id="SSF53244">
    <property type="entry name" value="MurD-like peptide ligases, peptide-binding domain"/>
    <property type="match status" value="1"/>
</dbReference>
<reference evidence="11 12" key="1">
    <citation type="journal article" date="2016" name="Nat. Commun.">
        <title>Thousands of microbial genomes shed light on interconnected biogeochemical processes in an aquifer system.</title>
        <authorList>
            <person name="Anantharaman K."/>
            <person name="Brown C.T."/>
            <person name="Hug L.A."/>
            <person name="Sharon I."/>
            <person name="Castelle C.J."/>
            <person name="Probst A.J."/>
            <person name="Thomas B.C."/>
            <person name="Singh A."/>
            <person name="Wilkins M.J."/>
            <person name="Karaoz U."/>
            <person name="Brodie E.L."/>
            <person name="Williams K.H."/>
            <person name="Hubbard S.S."/>
            <person name="Banfield J.F."/>
        </authorList>
    </citation>
    <scope>NUCLEOTIDE SEQUENCE [LARGE SCALE GENOMIC DNA]</scope>
</reference>
<dbReference type="GO" id="GO:0009252">
    <property type="term" value="P:peptidoglycan biosynthetic process"/>
    <property type="evidence" value="ECO:0007669"/>
    <property type="project" value="UniProtKB-UniRule"/>
</dbReference>
<organism evidence="11 12">
    <name type="scientific">Candidatus Kaiserbacteria bacterium RIFCSPHIGHO2_01_FULL_56_24</name>
    <dbReference type="NCBI Taxonomy" id="1798487"/>
    <lineage>
        <taxon>Bacteria</taxon>
        <taxon>Candidatus Kaiseribacteriota</taxon>
    </lineage>
</organism>
<protein>
    <recommendedName>
        <fullName evidence="7 8">UDP-N-acetylmuramoylalanine--D-glutamate ligase</fullName>
        <ecNumber evidence="7 8">6.3.2.9</ecNumber>
    </recommendedName>
    <alternativeName>
        <fullName evidence="7">D-glutamic acid-adding enzyme</fullName>
    </alternativeName>
    <alternativeName>
        <fullName evidence="7">UDP-N-acetylmuramoyl-L-alanyl-D-glutamate synthetase</fullName>
    </alternativeName>
</protein>
<evidence type="ECO:0000256" key="6">
    <source>
        <dbReference type="ARBA" id="ARBA00022840"/>
    </source>
</evidence>
<dbReference type="InterPro" id="IPR036565">
    <property type="entry name" value="Mur-like_cat_sf"/>
</dbReference>
<comment type="similarity">
    <text evidence="7">Belongs to the MurCDEF family.</text>
</comment>
<dbReference type="NCBIfam" id="TIGR01087">
    <property type="entry name" value="murD"/>
    <property type="match status" value="1"/>
</dbReference>
<dbReference type="InterPro" id="IPR005762">
    <property type="entry name" value="MurD"/>
</dbReference>
<dbReference type="EMBL" id="MFLA01000024">
    <property type="protein sequence ID" value="OGG59036.1"/>
    <property type="molecule type" value="Genomic_DNA"/>
</dbReference>
<dbReference type="Pfam" id="PF21799">
    <property type="entry name" value="MurD-like_N"/>
    <property type="match status" value="1"/>
</dbReference>
<dbReference type="Pfam" id="PF02875">
    <property type="entry name" value="Mur_ligase_C"/>
    <property type="match status" value="1"/>
</dbReference>
<dbReference type="GO" id="GO:0005524">
    <property type="term" value="F:ATP binding"/>
    <property type="evidence" value="ECO:0007669"/>
    <property type="project" value="UniProtKB-UniRule"/>
</dbReference>
<keyword evidence="6 7" id="KW-0067">ATP-binding</keyword>
<feature type="domain" description="Mur ligase C-terminal" evidence="9">
    <location>
        <begin position="301"/>
        <end position="412"/>
    </location>
</feature>
<evidence type="ECO:0000259" key="10">
    <source>
        <dbReference type="Pfam" id="PF08245"/>
    </source>
</evidence>
<dbReference type="GO" id="GO:0051301">
    <property type="term" value="P:cell division"/>
    <property type="evidence" value="ECO:0007669"/>
    <property type="project" value="UniProtKB-KW"/>
</dbReference>
<comment type="caution">
    <text evidence="11">The sequence shown here is derived from an EMBL/GenBank/DDBJ whole genome shotgun (WGS) entry which is preliminary data.</text>
</comment>
<dbReference type="InterPro" id="IPR013221">
    <property type="entry name" value="Mur_ligase_cen"/>
</dbReference>
<comment type="subcellular location">
    <subcellularLocation>
        <location evidence="1 7 8">Cytoplasm</location>
    </subcellularLocation>
</comment>
<dbReference type="Proteomes" id="UP000176377">
    <property type="component" value="Unassembled WGS sequence"/>
</dbReference>
<keyword evidence="7 8" id="KW-0961">Cell wall biogenesis/degradation</keyword>
<accession>A0A1F6DC91</accession>
<dbReference type="AlphaFoldDB" id="A0A1F6DC91"/>
<keyword evidence="5 7" id="KW-0547">Nucleotide-binding</keyword>
<keyword evidence="3 7" id="KW-0963">Cytoplasm</keyword>
<keyword evidence="7 8" id="KW-0133">Cell shape</keyword>
<evidence type="ECO:0000313" key="11">
    <source>
        <dbReference type="EMBL" id="OGG59036.1"/>
    </source>
</evidence>